<evidence type="ECO:0000313" key="3">
    <source>
        <dbReference type="EMBL" id="KAF5766160.1"/>
    </source>
</evidence>
<dbReference type="EMBL" id="MNCJ02000330">
    <property type="protein sequence ID" value="KAF5766160.1"/>
    <property type="molecule type" value="Genomic_DNA"/>
</dbReference>
<evidence type="ECO:0000313" key="4">
    <source>
        <dbReference type="Proteomes" id="UP000215914"/>
    </source>
</evidence>
<proteinExistence type="predicted"/>
<accession>A0A9K3E3B4</accession>
<comment type="caution">
    <text evidence="3">The sequence shown here is derived from an EMBL/GenBank/DDBJ whole genome shotgun (WGS) entry which is preliminary data.</text>
</comment>
<feature type="region of interest" description="Disordered" evidence="1">
    <location>
        <begin position="62"/>
        <end position="91"/>
    </location>
</feature>
<gene>
    <name evidence="3" type="ORF">HanXRQr2_Chr15g0712051</name>
</gene>
<feature type="signal peptide" evidence="2">
    <location>
        <begin position="1"/>
        <end position="25"/>
    </location>
</feature>
<feature type="chain" id="PRO_5039902665" description="Rapid ALkalinization Factor" evidence="2">
    <location>
        <begin position="26"/>
        <end position="103"/>
    </location>
</feature>
<feature type="compositionally biased region" description="Polar residues" evidence="1">
    <location>
        <begin position="71"/>
        <end position="80"/>
    </location>
</feature>
<evidence type="ECO:0000256" key="2">
    <source>
        <dbReference type="SAM" id="SignalP"/>
    </source>
</evidence>
<dbReference type="Gramene" id="mRNA:HanXRQr2_Chr15g0712051">
    <property type="protein sequence ID" value="CDS:HanXRQr2_Chr15g0712051.1"/>
    <property type="gene ID" value="HanXRQr2_Chr15g0712051"/>
</dbReference>
<sequence>MINKRAVTIFSLSIIMFMMIKDCDGWMAPRNSSCGAAECRVFEDDDLEFMMDIEVYRRILPGGDPTHKTSESGNQNSPACSPNCAGGNSYDPGRHCKTGDYGC</sequence>
<protein>
    <recommendedName>
        <fullName evidence="5">Rapid ALkalinization Factor</fullName>
    </recommendedName>
</protein>
<dbReference type="Proteomes" id="UP000215914">
    <property type="component" value="Unassembled WGS sequence"/>
</dbReference>
<reference evidence="3" key="1">
    <citation type="journal article" date="2017" name="Nature">
        <title>The sunflower genome provides insights into oil metabolism, flowering and Asterid evolution.</title>
        <authorList>
            <person name="Badouin H."/>
            <person name="Gouzy J."/>
            <person name="Grassa C.J."/>
            <person name="Murat F."/>
            <person name="Staton S.E."/>
            <person name="Cottret L."/>
            <person name="Lelandais-Briere C."/>
            <person name="Owens G.L."/>
            <person name="Carrere S."/>
            <person name="Mayjonade B."/>
            <person name="Legrand L."/>
            <person name="Gill N."/>
            <person name="Kane N.C."/>
            <person name="Bowers J.E."/>
            <person name="Hubner S."/>
            <person name="Bellec A."/>
            <person name="Berard A."/>
            <person name="Berges H."/>
            <person name="Blanchet N."/>
            <person name="Boniface M.C."/>
            <person name="Brunel D."/>
            <person name="Catrice O."/>
            <person name="Chaidir N."/>
            <person name="Claudel C."/>
            <person name="Donnadieu C."/>
            <person name="Faraut T."/>
            <person name="Fievet G."/>
            <person name="Helmstetter N."/>
            <person name="King M."/>
            <person name="Knapp S.J."/>
            <person name="Lai Z."/>
            <person name="Le Paslier M.C."/>
            <person name="Lippi Y."/>
            <person name="Lorenzon L."/>
            <person name="Mandel J.R."/>
            <person name="Marage G."/>
            <person name="Marchand G."/>
            <person name="Marquand E."/>
            <person name="Bret-Mestries E."/>
            <person name="Morien E."/>
            <person name="Nambeesan S."/>
            <person name="Nguyen T."/>
            <person name="Pegot-Espagnet P."/>
            <person name="Pouilly N."/>
            <person name="Raftis F."/>
            <person name="Sallet E."/>
            <person name="Schiex T."/>
            <person name="Thomas J."/>
            <person name="Vandecasteele C."/>
            <person name="Vares D."/>
            <person name="Vear F."/>
            <person name="Vautrin S."/>
            <person name="Crespi M."/>
            <person name="Mangin B."/>
            <person name="Burke J.M."/>
            <person name="Salse J."/>
            <person name="Munos S."/>
            <person name="Vincourt P."/>
            <person name="Rieseberg L.H."/>
            <person name="Langlade N.B."/>
        </authorList>
    </citation>
    <scope>NUCLEOTIDE SEQUENCE</scope>
    <source>
        <tissue evidence="3">Leaves</tissue>
    </source>
</reference>
<reference evidence="3" key="2">
    <citation type="submission" date="2020-06" db="EMBL/GenBank/DDBJ databases">
        <title>Helianthus annuus Genome sequencing and assembly Release 2.</title>
        <authorList>
            <person name="Gouzy J."/>
            <person name="Langlade N."/>
            <person name="Munos S."/>
        </authorList>
    </citation>
    <scope>NUCLEOTIDE SEQUENCE</scope>
    <source>
        <tissue evidence="3">Leaves</tissue>
    </source>
</reference>
<evidence type="ECO:0000256" key="1">
    <source>
        <dbReference type="SAM" id="MobiDB-lite"/>
    </source>
</evidence>
<keyword evidence="4" id="KW-1185">Reference proteome</keyword>
<dbReference type="AlphaFoldDB" id="A0A9K3E3B4"/>
<evidence type="ECO:0008006" key="5">
    <source>
        <dbReference type="Google" id="ProtNLM"/>
    </source>
</evidence>
<name>A0A9K3E3B4_HELAN</name>
<organism evidence="3 4">
    <name type="scientific">Helianthus annuus</name>
    <name type="common">Common sunflower</name>
    <dbReference type="NCBI Taxonomy" id="4232"/>
    <lineage>
        <taxon>Eukaryota</taxon>
        <taxon>Viridiplantae</taxon>
        <taxon>Streptophyta</taxon>
        <taxon>Embryophyta</taxon>
        <taxon>Tracheophyta</taxon>
        <taxon>Spermatophyta</taxon>
        <taxon>Magnoliopsida</taxon>
        <taxon>eudicotyledons</taxon>
        <taxon>Gunneridae</taxon>
        <taxon>Pentapetalae</taxon>
        <taxon>asterids</taxon>
        <taxon>campanulids</taxon>
        <taxon>Asterales</taxon>
        <taxon>Asteraceae</taxon>
        <taxon>Asteroideae</taxon>
        <taxon>Heliantheae alliance</taxon>
        <taxon>Heliantheae</taxon>
        <taxon>Helianthus</taxon>
    </lineage>
</organism>
<keyword evidence="2" id="KW-0732">Signal</keyword>